<organism evidence="2 3">
    <name type="scientific">Gluconacetobacter asukensis</name>
    <dbReference type="NCBI Taxonomy" id="1017181"/>
    <lineage>
        <taxon>Bacteria</taxon>
        <taxon>Pseudomonadati</taxon>
        <taxon>Pseudomonadota</taxon>
        <taxon>Alphaproteobacteria</taxon>
        <taxon>Acetobacterales</taxon>
        <taxon>Acetobacteraceae</taxon>
        <taxon>Gluconacetobacter</taxon>
    </lineage>
</organism>
<name>A0A7W4J0N3_9PROT</name>
<proteinExistence type="predicted"/>
<dbReference type="PANTHER" id="PTHR47515">
    <property type="entry name" value="LOW CALCIUM RESPONSE LOCUS PROTEIN T"/>
    <property type="match status" value="1"/>
</dbReference>
<sequence length="78" mass="9084">MFLVISRGKSKDDVFIASVSGEFRSECLDAYWFLMFDDLRLKTEEWRKDYNAVRLHSAIAQSTADIAHQRFIGACRHL</sequence>
<protein>
    <submittedName>
        <fullName evidence="2">Transposase</fullName>
    </submittedName>
</protein>
<feature type="domain" description="Integrase catalytic" evidence="1">
    <location>
        <begin position="4"/>
        <end position="63"/>
    </location>
</feature>
<accession>A0A7W4J0N3</accession>
<dbReference type="PANTHER" id="PTHR47515:SF1">
    <property type="entry name" value="BLR2054 PROTEIN"/>
    <property type="match status" value="1"/>
</dbReference>
<keyword evidence="3" id="KW-1185">Reference proteome</keyword>
<dbReference type="RefSeq" id="WP_182979112.1">
    <property type="nucleotide sequence ID" value="NZ_BAABGB010000022.1"/>
</dbReference>
<evidence type="ECO:0000313" key="2">
    <source>
        <dbReference type="EMBL" id="MBB2172565.1"/>
    </source>
</evidence>
<evidence type="ECO:0000259" key="1">
    <source>
        <dbReference type="Pfam" id="PF13683"/>
    </source>
</evidence>
<dbReference type="EMBL" id="JABEQE010000008">
    <property type="protein sequence ID" value="MBB2172565.1"/>
    <property type="molecule type" value="Genomic_DNA"/>
</dbReference>
<evidence type="ECO:0000313" key="3">
    <source>
        <dbReference type="Proteomes" id="UP000577891"/>
    </source>
</evidence>
<reference evidence="2 3" key="1">
    <citation type="submission" date="2020-04" db="EMBL/GenBank/DDBJ databases">
        <title>Description of novel Gluconacetobacter.</title>
        <authorList>
            <person name="Sombolestani A."/>
        </authorList>
    </citation>
    <scope>NUCLEOTIDE SEQUENCE [LARGE SCALE GENOMIC DNA]</scope>
    <source>
        <strain evidence="2 3">LMG 27724</strain>
    </source>
</reference>
<gene>
    <name evidence="2" type="ORF">HLH35_10625</name>
</gene>
<comment type="caution">
    <text evidence="2">The sequence shown here is derived from an EMBL/GenBank/DDBJ whole genome shotgun (WGS) entry which is preliminary data.</text>
</comment>
<dbReference type="GO" id="GO:0015074">
    <property type="term" value="P:DNA integration"/>
    <property type="evidence" value="ECO:0007669"/>
    <property type="project" value="InterPro"/>
</dbReference>
<dbReference type="Pfam" id="PF13683">
    <property type="entry name" value="rve_3"/>
    <property type="match status" value="1"/>
</dbReference>
<dbReference type="InterPro" id="IPR001584">
    <property type="entry name" value="Integrase_cat-core"/>
</dbReference>
<dbReference type="AlphaFoldDB" id="A0A7W4J0N3"/>
<dbReference type="Proteomes" id="UP000577891">
    <property type="component" value="Unassembled WGS sequence"/>
</dbReference>